<evidence type="ECO:0000313" key="4">
    <source>
        <dbReference type="Proteomes" id="UP000319836"/>
    </source>
</evidence>
<gene>
    <name evidence="3" type="ORF">E6K80_09650</name>
</gene>
<dbReference type="AlphaFoldDB" id="A0A538U2F4"/>
<sequence length="1213" mass="133186">MASARARAREAEEDVARADRDADAERARLVDLRRYLGQGLDRARAERDSIGAETAHLDSLEGVLRGLDGELQAMRDEAKRRVAARCAAILRLIDLQQAWVGAMRHFYVEGPNLPRASMAPVGYPSPDSLTRAERGLLDDLRRLVERMRDGAPDLLDRSYQHAWRPNVIERAGTNRLEAHRLLTWAAQLSPVIAAAVDAAGGSPELLALQAGAARRVARRDSLVSEARAQSRSVARAAVERARAALENEREGIDYGLAVAAYGASVKLTAAAVDSVARDSTAAPDSAGARAASEETDDPETAAWRARAIASLRRFLDRHPASSARGEMRFRLADVLMVDARQSFRARMAEFLAKQEKGIPTGAPPVVDPAPALALYRAILKEDAGFPRRDAVLFNAAMLLADEGDSEAQTFFAQLVRDHPQSSYVQESYLRMGDLQFDQRQFTACVPLYQRAAAGDDPSLRAIALYKLGWSYFNAERLDDAADAFRAVLDVYQSRRDLRINVDIEGEAEAYLVHSLARAGGAAAFARHFETVGGRPYEQRVLRDLALHFRRYSMYGEAAQAQELALVRYPLDADALASAGRLPETYERWSHADLARQARLEYADRFVPGSAWYAAQRSDSVKAAGEAFARAAWLSVALDHHRAAREKGAREDWSEALRLYRKVLEHWPQDSLAASYQLVAGEASQHLGDYAGALEAYARAATGPDSVARQALFQRVAVTDAWYESRRGQATRGPDSLAHAVLAAGDTMLARYPDHDAAADVAWRLGNLAFAHGWYERAAQDFDRLTTRRPKDPRSPGAAVLRGDAYFRLGDFEKAGAAFEAAQRLAHDARRDSLEKRAAAAVPVCWFRAAEALAASDSTAHMEQAKRFQQVATRWPSYEHAPLAQYRAGLAWLDAGRTREGVEAMDALIRDFPKSEYVKDAHLQIARAWESHAHPVEAADAYLGFARAFPQDSSAAPAWLKAADLLSGAGQEARADDLRLSYGPDHPISTLLDPETPNVPAAKPGRHGHRAAARPALADTSRSRSFLAEYLRRGTAHSGLVSKQLLAQVRYLQGEEAGARYAAARLAQPLEKSIPIKQKLLDSTLARYRASIDLGAPEWSSASAYRIGEALVGFGEALEHSERPADLRGDDLRAYDDVILQQSQGFESRGEDVWSDLLRERGKDEKPNRWVTQARELIAGTAPALSREAPDSEAAQADSGKKGHVQAQREEGRP</sequence>
<feature type="region of interest" description="Disordered" evidence="2">
    <location>
        <begin position="279"/>
        <end position="299"/>
    </location>
</feature>
<accession>A0A538U2F4</accession>
<feature type="compositionally biased region" description="Low complexity" evidence="2">
    <location>
        <begin position="279"/>
        <end position="290"/>
    </location>
</feature>
<feature type="repeat" description="TPR" evidence="1">
    <location>
        <begin position="758"/>
        <end position="791"/>
    </location>
</feature>
<dbReference type="Pfam" id="PF13174">
    <property type="entry name" value="TPR_6"/>
    <property type="match status" value="1"/>
</dbReference>
<dbReference type="SMART" id="SM00028">
    <property type="entry name" value="TPR"/>
    <property type="match status" value="4"/>
</dbReference>
<dbReference type="Proteomes" id="UP000319836">
    <property type="component" value="Unassembled WGS sequence"/>
</dbReference>
<evidence type="ECO:0000313" key="3">
    <source>
        <dbReference type="EMBL" id="TMQ70077.1"/>
    </source>
</evidence>
<dbReference type="PROSITE" id="PS50005">
    <property type="entry name" value="TPR"/>
    <property type="match status" value="2"/>
</dbReference>
<organism evidence="3 4">
    <name type="scientific">Eiseniibacteriota bacterium</name>
    <dbReference type="NCBI Taxonomy" id="2212470"/>
    <lineage>
        <taxon>Bacteria</taxon>
        <taxon>Candidatus Eiseniibacteriota</taxon>
    </lineage>
</organism>
<dbReference type="PANTHER" id="PTHR12558">
    <property type="entry name" value="CELL DIVISION CYCLE 16,23,27"/>
    <property type="match status" value="1"/>
</dbReference>
<evidence type="ECO:0000256" key="1">
    <source>
        <dbReference type="PROSITE-ProRule" id="PRU00339"/>
    </source>
</evidence>
<keyword evidence="1" id="KW-0802">TPR repeat</keyword>
<dbReference type="Pfam" id="PF13432">
    <property type="entry name" value="TPR_16"/>
    <property type="match status" value="3"/>
</dbReference>
<feature type="region of interest" description="Disordered" evidence="2">
    <location>
        <begin position="1180"/>
        <end position="1213"/>
    </location>
</feature>
<name>A0A538U2F4_UNCEI</name>
<dbReference type="InterPro" id="IPR019734">
    <property type="entry name" value="TPR_rpt"/>
</dbReference>
<feature type="repeat" description="TPR" evidence="1">
    <location>
        <begin position="461"/>
        <end position="494"/>
    </location>
</feature>
<comment type="caution">
    <text evidence="3">The sequence shown here is derived from an EMBL/GenBank/DDBJ whole genome shotgun (WGS) entry which is preliminary data.</text>
</comment>
<proteinExistence type="predicted"/>
<feature type="compositionally biased region" description="Basic and acidic residues" evidence="2">
    <location>
        <begin position="7"/>
        <end position="21"/>
    </location>
</feature>
<dbReference type="InterPro" id="IPR011990">
    <property type="entry name" value="TPR-like_helical_dom_sf"/>
</dbReference>
<dbReference type="EMBL" id="VBPA01000236">
    <property type="protein sequence ID" value="TMQ70077.1"/>
    <property type="molecule type" value="Genomic_DNA"/>
</dbReference>
<protein>
    <submittedName>
        <fullName evidence="3">Tetratricopeptide repeat protein</fullName>
    </submittedName>
</protein>
<reference evidence="3 4" key="1">
    <citation type="journal article" date="2019" name="Nat. Microbiol.">
        <title>Mediterranean grassland soil C-N compound turnover is dependent on rainfall and depth, and is mediated by genomically divergent microorganisms.</title>
        <authorList>
            <person name="Diamond S."/>
            <person name="Andeer P.F."/>
            <person name="Li Z."/>
            <person name="Crits-Christoph A."/>
            <person name="Burstein D."/>
            <person name="Anantharaman K."/>
            <person name="Lane K.R."/>
            <person name="Thomas B.C."/>
            <person name="Pan C."/>
            <person name="Northen T.R."/>
            <person name="Banfield J.F."/>
        </authorList>
    </citation>
    <scope>NUCLEOTIDE SEQUENCE [LARGE SCALE GENOMIC DNA]</scope>
    <source>
        <strain evidence="3">WS_10</strain>
    </source>
</reference>
<dbReference type="PANTHER" id="PTHR12558:SF13">
    <property type="entry name" value="CELL DIVISION CYCLE PROTEIN 27 HOMOLOG"/>
    <property type="match status" value="1"/>
</dbReference>
<dbReference type="SUPFAM" id="SSF48452">
    <property type="entry name" value="TPR-like"/>
    <property type="match status" value="3"/>
</dbReference>
<feature type="region of interest" description="Disordered" evidence="2">
    <location>
        <begin position="1"/>
        <end position="21"/>
    </location>
</feature>
<dbReference type="Gene3D" id="1.25.40.10">
    <property type="entry name" value="Tetratricopeptide repeat domain"/>
    <property type="match status" value="5"/>
</dbReference>
<feature type="region of interest" description="Disordered" evidence="2">
    <location>
        <begin position="988"/>
        <end position="1014"/>
    </location>
</feature>
<evidence type="ECO:0000256" key="2">
    <source>
        <dbReference type="SAM" id="MobiDB-lite"/>
    </source>
</evidence>